<feature type="compositionally biased region" description="Polar residues" evidence="1">
    <location>
        <begin position="45"/>
        <end position="63"/>
    </location>
</feature>
<evidence type="ECO:0000256" key="1">
    <source>
        <dbReference type="SAM" id="MobiDB-lite"/>
    </source>
</evidence>
<reference evidence="3" key="1">
    <citation type="journal article" date="2017" name="Nat. Microbiol.">
        <title>Global analysis of biosynthetic gene clusters reveals vast potential of secondary metabolite production in Penicillium species.</title>
        <authorList>
            <person name="Nielsen J.C."/>
            <person name="Grijseels S."/>
            <person name="Prigent S."/>
            <person name="Ji B."/>
            <person name="Dainat J."/>
            <person name="Nielsen K.F."/>
            <person name="Frisvad J.C."/>
            <person name="Workman M."/>
            <person name="Nielsen J."/>
        </authorList>
    </citation>
    <scope>NUCLEOTIDE SEQUENCE [LARGE SCALE GENOMIC DNA]</scope>
    <source>
        <strain evidence="3">IBT 13039</strain>
    </source>
</reference>
<accession>A0A1V6XKB1</accession>
<sequence length="83" mass="9086">PPRRQIVAAAEFNLQRQKRLAGAEDQLKGLTKNLDLMLTAAMQATRDSQVRTRSAPTAESSTHPVGIARHHVVGSHLIILPQN</sequence>
<dbReference type="STRING" id="60175.A0A1V6XKB1"/>
<dbReference type="Proteomes" id="UP000191691">
    <property type="component" value="Unassembled WGS sequence"/>
</dbReference>
<organism evidence="2 3">
    <name type="scientific">Penicillium nalgiovense</name>
    <dbReference type="NCBI Taxonomy" id="60175"/>
    <lineage>
        <taxon>Eukaryota</taxon>
        <taxon>Fungi</taxon>
        <taxon>Dikarya</taxon>
        <taxon>Ascomycota</taxon>
        <taxon>Pezizomycotina</taxon>
        <taxon>Eurotiomycetes</taxon>
        <taxon>Eurotiomycetidae</taxon>
        <taxon>Eurotiales</taxon>
        <taxon>Aspergillaceae</taxon>
        <taxon>Penicillium</taxon>
    </lineage>
</organism>
<feature type="region of interest" description="Disordered" evidence="1">
    <location>
        <begin position="45"/>
        <end position="65"/>
    </location>
</feature>
<evidence type="ECO:0000313" key="2">
    <source>
        <dbReference type="EMBL" id="OQE75590.1"/>
    </source>
</evidence>
<comment type="caution">
    <text evidence="2">The sequence shown here is derived from an EMBL/GenBank/DDBJ whole genome shotgun (WGS) entry which is preliminary data.</text>
</comment>
<keyword evidence="3" id="KW-1185">Reference proteome</keyword>
<feature type="non-terminal residue" evidence="2">
    <location>
        <position position="83"/>
    </location>
</feature>
<evidence type="ECO:0000313" key="3">
    <source>
        <dbReference type="Proteomes" id="UP000191691"/>
    </source>
</evidence>
<dbReference type="AlphaFoldDB" id="A0A1V6XKB1"/>
<protein>
    <submittedName>
        <fullName evidence="2">Uncharacterized protein</fullName>
    </submittedName>
</protein>
<name>A0A1V6XKB1_PENNA</name>
<feature type="non-terminal residue" evidence="2">
    <location>
        <position position="1"/>
    </location>
</feature>
<gene>
    <name evidence="2" type="ORF">PENNAL_c0073G01095</name>
</gene>
<dbReference type="EMBL" id="MOOB01000073">
    <property type="protein sequence ID" value="OQE75590.1"/>
    <property type="molecule type" value="Genomic_DNA"/>
</dbReference>
<proteinExistence type="predicted"/>